<dbReference type="EMBL" id="JAUSRF010000005">
    <property type="protein sequence ID" value="MDP9837085.1"/>
    <property type="molecule type" value="Genomic_DNA"/>
</dbReference>
<evidence type="ECO:0000259" key="5">
    <source>
        <dbReference type="Pfam" id="PF00389"/>
    </source>
</evidence>
<sequence length="315" mass="33337">MQHSPRKCLIVQPIAETAVRLLEGRGLEVHTAVDTRLDTLRPFLAEAEVVITRNHGLSVDEIAAAPFLKVVGVHGTGTDKVHKPSLLARNIPLVNTPGANAQSVAELVIALILGCSRALLAADHASRTGNGNFRVTHPTFEISGRKLGLIGYGNISKLVARLALAFGMQVAASSRFTPETDLIREGILPMQDIDQLCEWADILSLHGVPEATPTIDARRLAMLGPQGLLINTARGPLIDERALADALNAGTIAGAGLDVLHHEPIEDGHPLLACPNLILTPHIGGSTQEALEKTGMQVATKVLAELDKLGDAQPA</sequence>
<comment type="similarity">
    <text evidence="1 4">Belongs to the D-isomer specific 2-hydroxyacid dehydrogenase family.</text>
</comment>
<evidence type="ECO:0000313" key="7">
    <source>
        <dbReference type="EMBL" id="MDP9837085.1"/>
    </source>
</evidence>
<dbReference type="Pfam" id="PF00389">
    <property type="entry name" value="2-Hacid_dh"/>
    <property type="match status" value="1"/>
</dbReference>
<keyword evidence="8" id="KW-1185">Reference proteome</keyword>
<keyword evidence="2 4" id="KW-0560">Oxidoreductase</keyword>
<comment type="caution">
    <text evidence="7">The sequence shown here is derived from an EMBL/GenBank/DDBJ whole genome shotgun (WGS) entry which is preliminary data.</text>
</comment>
<dbReference type="InterPro" id="IPR050418">
    <property type="entry name" value="D-iso_2-hydroxyacid_DH_PdxB"/>
</dbReference>
<dbReference type="Pfam" id="PF02826">
    <property type="entry name" value="2-Hacid_dh_C"/>
    <property type="match status" value="1"/>
</dbReference>
<name>A0ABT9PRK3_9HYPH</name>
<protein>
    <submittedName>
        <fullName evidence="7">D-3-phosphoglycerate dehydrogenase</fullName>
        <ecNumber evidence="7">1.1.1.95</ecNumber>
    </submittedName>
</protein>
<feature type="domain" description="D-isomer specific 2-hydroxyacid dehydrogenase NAD-binding" evidence="6">
    <location>
        <begin position="109"/>
        <end position="284"/>
    </location>
</feature>
<dbReference type="InterPro" id="IPR006139">
    <property type="entry name" value="D-isomer_2_OHA_DH_cat_dom"/>
</dbReference>
<evidence type="ECO:0000256" key="1">
    <source>
        <dbReference type="ARBA" id="ARBA00005854"/>
    </source>
</evidence>
<organism evidence="7 8">
    <name type="scientific">Neorhizobium huautlense</name>
    <dbReference type="NCBI Taxonomy" id="67774"/>
    <lineage>
        <taxon>Bacteria</taxon>
        <taxon>Pseudomonadati</taxon>
        <taxon>Pseudomonadota</taxon>
        <taxon>Alphaproteobacteria</taxon>
        <taxon>Hyphomicrobiales</taxon>
        <taxon>Rhizobiaceae</taxon>
        <taxon>Rhizobium/Agrobacterium group</taxon>
        <taxon>Neorhizobium</taxon>
    </lineage>
</organism>
<dbReference type="GO" id="GO:0004617">
    <property type="term" value="F:phosphoglycerate dehydrogenase activity"/>
    <property type="evidence" value="ECO:0007669"/>
    <property type="project" value="UniProtKB-EC"/>
</dbReference>
<dbReference type="SUPFAM" id="SSF51735">
    <property type="entry name" value="NAD(P)-binding Rossmann-fold domains"/>
    <property type="match status" value="1"/>
</dbReference>
<dbReference type="PANTHER" id="PTHR43761">
    <property type="entry name" value="D-ISOMER SPECIFIC 2-HYDROXYACID DEHYDROGENASE FAMILY PROTEIN (AFU_ORTHOLOGUE AFUA_1G13630)"/>
    <property type="match status" value="1"/>
</dbReference>
<dbReference type="InterPro" id="IPR036291">
    <property type="entry name" value="NAD(P)-bd_dom_sf"/>
</dbReference>
<evidence type="ECO:0000313" key="8">
    <source>
        <dbReference type="Proteomes" id="UP001241472"/>
    </source>
</evidence>
<gene>
    <name evidence="7" type="ORF">J2T09_001837</name>
</gene>
<feature type="domain" description="D-isomer specific 2-hydroxyacid dehydrogenase catalytic" evidence="5">
    <location>
        <begin position="9"/>
        <end position="306"/>
    </location>
</feature>
<dbReference type="SUPFAM" id="SSF52283">
    <property type="entry name" value="Formate/glycerate dehydrogenase catalytic domain-like"/>
    <property type="match status" value="1"/>
</dbReference>
<dbReference type="RefSeq" id="WP_306833471.1">
    <property type="nucleotide sequence ID" value="NZ_JAUSRF010000005.1"/>
</dbReference>
<evidence type="ECO:0000259" key="6">
    <source>
        <dbReference type="Pfam" id="PF02826"/>
    </source>
</evidence>
<accession>A0ABT9PRK3</accession>
<keyword evidence="3" id="KW-0520">NAD</keyword>
<evidence type="ECO:0000256" key="4">
    <source>
        <dbReference type="RuleBase" id="RU003719"/>
    </source>
</evidence>
<dbReference type="InterPro" id="IPR006140">
    <property type="entry name" value="D-isomer_DH_NAD-bd"/>
</dbReference>
<reference evidence="7 8" key="1">
    <citation type="submission" date="2023-07" db="EMBL/GenBank/DDBJ databases">
        <title>Sorghum-associated microbial communities from plants grown in Nebraska, USA.</title>
        <authorList>
            <person name="Schachtman D."/>
        </authorList>
    </citation>
    <scope>NUCLEOTIDE SEQUENCE [LARGE SCALE GENOMIC DNA]</scope>
    <source>
        <strain evidence="7 8">DS1307</strain>
    </source>
</reference>
<dbReference type="PANTHER" id="PTHR43761:SF1">
    <property type="entry name" value="D-ISOMER SPECIFIC 2-HYDROXYACID DEHYDROGENASE CATALYTIC DOMAIN-CONTAINING PROTEIN-RELATED"/>
    <property type="match status" value="1"/>
</dbReference>
<evidence type="ECO:0000256" key="3">
    <source>
        <dbReference type="ARBA" id="ARBA00023027"/>
    </source>
</evidence>
<evidence type="ECO:0000256" key="2">
    <source>
        <dbReference type="ARBA" id="ARBA00023002"/>
    </source>
</evidence>
<proteinExistence type="inferred from homology"/>
<dbReference type="Proteomes" id="UP001241472">
    <property type="component" value="Unassembled WGS sequence"/>
</dbReference>
<dbReference type="Gene3D" id="3.40.50.720">
    <property type="entry name" value="NAD(P)-binding Rossmann-like Domain"/>
    <property type="match status" value="2"/>
</dbReference>
<dbReference type="EC" id="1.1.1.95" evidence="7"/>